<keyword evidence="6" id="KW-0046">Antibiotic resistance</keyword>
<keyword evidence="3 6" id="KW-0812">Transmembrane</keyword>
<dbReference type="InterPro" id="IPR022791">
    <property type="entry name" value="L-PG_synthase/AglD"/>
</dbReference>
<feature type="transmembrane region" description="Helical" evidence="6">
    <location>
        <begin position="124"/>
        <end position="146"/>
    </location>
</feature>
<keyword evidence="6" id="KW-0443">Lipid metabolism</keyword>
<protein>
    <recommendedName>
        <fullName evidence="6">Phosphatidylglycerol lysyltransferase</fullName>
        <ecNumber evidence="6">2.3.2.3</ecNumber>
    </recommendedName>
    <alternativeName>
        <fullName evidence="6">Lysylphosphatidylglycerol synthase</fullName>
    </alternativeName>
</protein>
<keyword evidence="8" id="KW-1185">Reference proteome</keyword>
<evidence type="ECO:0000256" key="5">
    <source>
        <dbReference type="ARBA" id="ARBA00023136"/>
    </source>
</evidence>
<organism evidence="7 8">
    <name type="scientific">Paucilactobacillus nenjiangensis</name>
    <dbReference type="NCBI Taxonomy" id="1296540"/>
    <lineage>
        <taxon>Bacteria</taxon>
        <taxon>Bacillati</taxon>
        <taxon>Bacillota</taxon>
        <taxon>Bacilli</taxon>
        <taxon>Lactobacillales</taxon>
        <taxon>Lactobacillaceae</taxon>
        <taxon>Paucilactobacillus</taxon>
    </lineage>
</organism>
<keyword evidence="6" id="KW-0808">Transferase</keyword>
<evidence type="ECO:0000256" key="3">
    <source>
        <dbReference type="ARBA" id="ARBA00022692"/>
    </source>
</evidence>
<dbReference type="GO" id="GO:0050071">
    <property type="term" value="F:phosphatidylglycerol lysyltransferase activity"/>
    <property type="evidence" value="ECO:0007669"/>
    <property type="project" value="UniProtKB-EC"/>
</dbReference>
<dbReference type="PANTHER" id="PTHR37693:SF1">
    <property type="entry name" value="INTEGRAL MEMBRANE PROTEIN"/>
    <property type="match status" value="1"/>
</dbReference>
<comment type="catalytic activity">
    <reaction evidence="6">
        <text>L-lysyl-tRNA(Lys) + a 1,2-diacyl-sn-glycero-3-phospho-(1'-sn-glycerol) = a 1,2-diacyl-sn-glycero-3-phospho-1'-(3'-O-L-lysyl)-sn-glycerol + tRNA(Lys)</text>
        <dbReference type="Rhea" id="RHEA:10668"/>
        <dbReference type="Rhea" id="RHEA-COMP:9696"/>
        <dbReference type="Rhea" id="RHEA-COMP:9697"/>
        <dbReference type="ChEBI" id="CHEBI:64716"/>
        <dbReference type="ChEBI" id="CHEBI:75792"/>
        <dbReference type="ChEBI" id="CHEBI:78442"/>
        <dbReference type="ChEBI" id="CHEBI:78529"/>
        <dbReference type="EC" id="2.3.2.3"/>
    </reaction>
</comment>
<evidence type="ECO:0000256" key="4">
    <source>
        <dbReference type="ARBA" id="ARBA00022989"/>
    </source>
</evidence>
<dbReference type="Proteomes" id="UP000325295">
    <property type="component" value="Chromosome"/>
</dbReference>
<feature type="transmembrane region" description="Helical" evidence="6">
    <location>
        <begin position="229"/>
        <end position="250"/>
    </location>
</feature>
<keyword evidence="5 6" id="KW-0472">Membrane</keyword>
<feature type="transmembrane region" description="Helical" evidence="6">
    <location>
        <begin position="152"/>
        <end position="177"/>
    </location>
</feature>
<dbReference type="NCBIfam" id="TIGR00374">
    <property type="entry name" value="flippase-like domain"/>
    <property type="match status" value="1"/>
</dbReference>
<dbReference type="GO" id="GO:0005886">
    <property type="term" value="C:plasma membrane"/>
    <property type="evidence" value="ECO:0007669"/>
    <property type="project" value="UniProtKB-SubCell"/>
</dbReference>
<feature type="transmembrane region" description="Helical" evidence="6">
    <location>
        <begin position="314"/>
        <end position="330"/>
    </location>
</feature>
<comment type="similarity">
    <text evidence="6">Belongs to the LPG synthase family.</text>
</comment>
<dbReference type="AlphaFoldDB" id="A0A5P1X104"/>
<feature type="transmembrane region" description="Helical" evidence="6">
    <location>
        <begin position="44"/>
        <end position="66"/>
    </location>
</feature>
<comment type="subcellular location">
    <subcellularLocation>
        <location evidence="1 6">Cell membrane</location>
        <topology evidence="1 6">Multi-pass membrane protein</topology>
    </subcellularLocation>
</comment>
<keyword evidence="2" id="KW-1003">Cell membrane</keyword>
<accession>A0A5P1X104</accession>
<keyword evidence="4 6" id="KW-1133">Transmembrane helix</keyword>
<dbReference type="PANTHER" id="PTHR37693">
    <property type="entry name" value="PHOSPHATIDYLGLYCEROL LYSYLTRANSFERASE"/>
    <property type="match status" value="1"/>
</dbReference>
<dbReference type="KEGG" id="lnn:F0161_04295"/>
<evidence type="ECO:0000313" key="7">
    <source>
        <dbReference type="EMBL" id="QER67163.1"/>
    </source>
</evidence>
<feature type="transmembrane region" description="Helical" evidence="6">
    <location>
        <begin position="7"/>
        <end position="24"/>
    </location>
</feature>
<gene>
    <name evidence="6" type="primary">mprF</name>
    <name evidence="7" type="ORF">F0161_04295</name>
</gene>
<comment type="function">
    <text evidence="6">Catalyzes the transfer of a lysyl group from L-lysyl-tRNA(Lys) to membrane-bound phosphatidylglycerol (PG), which produces lysylphosphatidylglycerol (LPG), a major component of the bacterial membrane with a positive net charge. LPG synthesis contributes to bacterial virulence as it is involved in the resistance mechanism against cationic antimicrobial peptides (CAMP) produces by the host's immune system (defensins, cathelicidins) and by the competing microorganisms.</text>
</comment>
<name>A0A5P1X104_9LACO</name>
<evidence type="ECO:0000313" key="8">
    <source>
        <dbReference type="Proteomes" id="UP000325295"/>
    </source>
</evidence>
<sequence>MSRRNKIVLVLMLLVGIGIFAYSLRNVKLSSLVHDIQTLRWEWLLVALACIIIYLLIEAVIVQLFMSERDDDFTFKDAIRVPLVEQLFNGLTPFSTGGQPAQLIAMMQSGVEAGQASSVLLMKFVIFQSMIVINFLISLVIGFHFIAEKLQVLSLLVVFGFLFHLAVVVGLLMIMYWNGMTKKLVNLLIKPVKWWGSKDKYESIKSNLDEKIDSFYKESLKMKQEGFKLVKVAIMTLIQLLFYYLIPYFIMLALGVSHVNVIMVTSLHVLIVMIISLFPIPGGSGGAEYSFSVLFSSFISVNSKLVLAMLLWRLLTYYFGMFAGMFALAFEPKKRKKK</sequence>
<dbReference type="OrthoDB" id="9810654at2"/>
<dbReference type="EC" id="2.3.2.3" evidence="6"/>
<dbReference type="GO" id="GO:0006629">
    <property type="term" value="P:lipid metabolic process"/>
    <property type="evidence" value="ECO:0007669"/>
    <property type="project" value="UniProtKB-KW"/>
</dbReference>
<reference evidence="7 8" key="1">
    <citation type="submission" date="2019-09" db="EMBL/GenBank/DDBJ databases">
        <title>Complete Genome Sequence of Lactobacillus nenjiangensis SH-Y15, isolated from sauerkraut.</title>
        <authorList>
            <person name="Yang H."/>
        </authorList>
    </citation>
    <scope>NUCLEOTIDE SEQUENCE [LARGE SCALE GENOMIC DNA]</scope>
    <source>
        <strain evidence="7 8">SH-Y15</strain>
    </source>
</reference>
<feature type="transmembrane region" description="Helical" evidence="6">
    <location>
        <begin position="256"/>
        <end position="277"/>
    </location>
</feature>
<evidence type="ECO:0000256" key="2">
    <source>
        <dbReference type="ARBA" id="ARBA00022475"/>
    </source>
</evidence>
<evidence type="ECO:0000256" key="1">
    <source>
        <dbReference type="ARBA" id="ARBA00004651"/>
    </source>
</evidence>
<evidence type="ECO:0000256" key="6">
    <source>
        <dbReference type="RuleBase" id="RU363042"/>
    </source>
</evidence>
<dbReference type="RefSeq" id="WP_150203826.1">
    <property type="nucleotide sequence ID" value="NZ_CAUQTN010000037.1"/>
</dbReference>
<dbReference type="Pfam" id="PF03706">
    <property type="entry name" value="LPG_synthase_TM"/>
    <property type="match status" value="1"/>
</dbReference>
<dbReference type="GO" id="GO:0046677">
    <property type="term" value="P:response to antibiotic"/>
    <property type="evidence" value="ECO:0007669"/>
    <property type="project" value="UniProtKB-KW"/>
</dbReference>
<dbReference type="EMBL" id="CP043939">
    <property type="protein sequence ID" value="QER67163.1"/>
    <property type="molecule type" value="Genomic_DNA"/>
</dbReference>
<proteinExistence type="inferred from homology"/>